<name>A0A914SFS4_PAREQ</name>
<accession>A0A914SFS4</accession>
<keyword evidence="1" id="KW-1185">Reference proteome</keyword>
<dbReference type="Proteomes" id="UP000887564">
    <property type="component" value="Unplaced"/>
</dbReference>
<sequence length="136" mass="15163">MQKEAFVSGQLAAATLIVGLLPRPTTTYNRHLELQKSRIHEHTGIEGAETRLQYGVFRKCKIQNHVKVRGHQHCEAMGVQEFQNLMDSAKGGVMLVSMGSIVASSRMPMNIKNAFVSSFRAFPNASRERVYCSLTP</sequence>
<organism evidence="1 2">
    <name type="scientific">Parascaris equorum</name>
    <name type="common">Equine roundworm</name>
    <dbReference type="NCBI Taxonomy" id="6256"/>
    <lineage>
        <taxon>Eukaryota</taxon>
        <taxon>Metazoa</taxon>
        <taxon>Ecdysozoa</taxon>
        <taxon>Nematoda</taxon>
        <taxon>Chromadorea</taxon>
        <taxon>Rhabditida</taxon>
        <taxon>Spirurina</taxon>
        <taxon>Ascaridomorpha</taxon>
        <taxon>Ascaridoidea</taxon>
        <taxon>Ascarididae</taxon>
        <taxon>Parascaris</taxon>
    </lineage>
</organism>
<evidence type="ECO:0000313" key="1">
    <source>
        <dbReference type="Proteomes" id="UP000887564"/>
    </source>
</evidence>
<dbReference type="AlphaFoldDB" id="A0A914SFS4"/>
<dbReference type="WBParaSite" id="PEQ_0001286101-mRNA-1">
    <property type="protein sequence ID" value="PEQ_0001286101-mRNA-1"/>
    <property type="gene ID" value="PEQ_0001286101"/>
</dbReference>
<evidence type="ECO:0000313" key="2">
    <source>
        <dbReference type="WBParaSite" id="PEQ_0001286101-mRNA-1"/>
    </source>
</evidence>
<protein>
    <submittedName>
        <fullName evidence="2">Uncharacterized protein</fullName>
    </submittedName>
</protein>
<reference evidence="2" key="1">
    <citation type="submission" date="2022-11" db="UniProtKB">
        <authorList>
            <consortium name="WormBaseParasite"/>
        </authorList>
    </citation>
    <scope>IDENTIFICATION</scope>
</reference>
<proteinExistence type="predicted"/>